<accession>A0A0G4F7Z0</accession>
<evidence type="ECO:0000313" key="2">
    <source>
        <dbReference type="EMBL" id="CEM08797.1"/>
    </source>
</evidence>
<feature type="compositionally biased region" description="Low complexity" evidence="1">
    <location>
        <begin position="1"/>
        <end position="18"/>
    </location>
</feature>
<dbReference type="PhylomeDB" id="A0A0G4F7Z0"/>
<sequence length="373" mass="39209">MVSAPPSSLPFNSSSSSSSRRDQRGAGGARTRPTSRRTVRASVRGSPESSLTLRLGFPLPSAKIPTEASSSSLPHPPLGNREGDEHTRGCRVQRIPPVCGARGGGMKWIVKKPVVDSGYSRHFFGRDVESCVIEVRETDSEFVGVEGDVARAASDVTVDLPGVECVDGGRRTARLNGAFSRGKEGFFAGVKSDSVVCVLVKTDSGKGWRPLRVHPSAVSLIEWYGLNVSSDFLNGVSESAAAPADDVDCFSDFNVEEDREVDVLAAGGTDPEGIVSSSSKSQAIFPDSVSSTAAGHLELRGQQQEVGSGEEKEKQSGQGREPVQAAQPVEKEGEGKVVPPDIPDDDSLFGLNLLGESGGAAALASFLAREGEQ</sequence>
<dbReference type="EMBL" id="CDMZ01000189">
    <property type="protein sequence ID" value="CEM08797.1"/>
    <property type="molecule type" value="Genomic_DNA"/>
</dbReference>
<reference evidence="2" key="1">
    <citation type="submission" date="2014-11" db="EMBL/GenBank/DDBJ databases">
        <authorList>
            <person name="Otto D Thomas"/>
            <person name="Naeem Raeece"/>
        </authorList>
    </citation>
    <scope>NUCLEOTIDE SEQUENCE</scope>
</reference>
<dbReference type="AlphaFoldDB" id="A0A0G4F7Z0"/>
<feature type="region of interest" description="Disordered" evidence="1">
    <location>
        <begin position="300"/>
        <end position="350"/>
    </location>
</feature>
<organism evidence="2">
    <name type="scientific">Chromera velia CCMP2878</name>
    <dbReference type="NCBI Taxonomy" id="1169474"/>
    <lineage>
        <taxon>Eukaryota</taxon>
        <taxon>Sar</taxon>
        <taxon>Alveolata</taxon>
        <taxon>Colpodellida</taxon>
        <taxon>Chromeraceae</taxon>
        <taxon>Chromera</taxon>
    </lineage>
</organism>
<evidence type="ECO:0000256" key="1">
    <source>
        <dbReference type="SAM" id="MobiDB-lite"/>
    </source>
</evidence>
<proteinExistence type="predicted"/>
<gene>
    <name evidence="2" type="ORF">Cvel_15693</name>
</gene>
<name>A0A0G4F7Z0_9ALVE</name>
<dbReference type="VEuPathDB" id="CryptoDB:Cvel_15693"/>
<feature type="region of interest" description="Disordered" evidence="1">
    <location>
        <begin position="1"/>
        <end position="89"/>
    </location>
</feature>
<protein>
    <submittedName>
        <fullName evidence="2">Uncharacterized protein</fullName>
    </submittedName>
</protein>